<feature type="domain" description="HTH cro/C1-type" evidence="2">
    <location>
        <begin position="14"/>
        <end position="70"/>
    </location>
</feature>
<dbReference type="EMBL" id="CP070499">
    <property type="protein sequence ID" value="QSB14472.1"/>
    <property type="molecule type" value="Genomic_DNA"/>
</dbReference>
<dbReference type="PROSITE" id="PS50943">
    <property type="entry name" value="HTH_CROC1"/>
    <property type="match status" value="1"/>
</dbReference>
<dbReference type="Pfam" id="PF13560">
    <property type="entry name" value="HTH_31"/>
    <property type="match status" value="1"/>
</dbReference>
<dbReference type="RefSeq" id="WP_239676608.1">
    <property type="nucleotide sequence ID" value="NZ_CP070499.1"/>
</dbReference>
<dbReference type="GO" id="GO:0003700">
    <property type="term" value="F:DNA-binding transcription factor activity"/>
    <property type="evidence" value="ECO:0007669"/>
    <property type="project" value="TreeGrafter"/>
</dbReference>
<accession>A0A895YE85</accession>
<evidence type="ECO:0000256" key="1">
    <source>
        <dbReference type="ARBA" id="ARBA00023125"/>
    </source>
</evidence>
<evidence type="ECO:0000313" key="3">
    <source>
        <dbReference type="EMBL" id="QSB14472.1"/>
    </source>
</evidence>
<dbReference type="Gene3D" id="1.10.260.40">
    <property type="entry name" value="lambda repressor-like DNA-binding domains"/>
    <property type="match status" value="1"/>
</dbReference>
<dbReference type="SUPFAM" id="SSF47413">
    <property type="entry name" value="lambda repressor-like DNA-binding domains"/>
    <property type="match status" value="1"/>
</dbReference>
<dbReference type="SMART" id="SM00530">
    <property type="entry name" value="HTH_XRE"/>
    <property type="match status" value="1"/>
</dbReference>
<protein>
    <submittedName>
        <fullName evidence="3">Helix-turn-helix transcriptional regulator</fullName>
    </submittedName>
</protein>
<dbReference type="PANTHER" id="PTHR46797:SF1">
    <property type="entry name" value="METHYLPHOSPHONATE SYNTHASE"/>
    <property type="match status" value="1"/>
</dbReference>
<dbReference type="PANTHER" id="PTHR46797">
    <property type="entry name" value="HTH-TYPE TRANSCRIPTIONAL REGULATOR"/>
    <property type="match status" value="1"/>
</dbReference>
<dbReference type="InterPro" id="IPR010982">
    <property type="entry name" value="Lambda_DNA-bd_dom_sf"/>
</dbReference>
<evidence type="ECO:0000313" key="4">
    <source>
        <dbReference type="Proteomes" id="UP000662857"/>
    </source>
</evidence>
<sequence>MTRRTLQGDVGQLLRTVRERRGLSQSRLAARVGTSQQRLSQVERGVANPTLGDLERLFDGLGQRLRVAAVPHAEAVREVRVRLLDRLPAAVVIRLGDHQLRVPPMSWLTAHDPDLAELLARLTRAGWAGSAATASPAVG</sequence>
<proteinExistence type="predicted"/>
<dbReference type="Proteomes" id="UP000662857">
    <property type="component" value="Chromosome"/>
</dbReference>
<keyword evidence="4" id="KW-1185">Reference proteome</keyword>
<organism evidence="3 4">
    <name type="scientific">Natronosporangium hydrolyticum</name>
    <dbReference type="NCBI Taxonomy" id="2811111"/>
    <lineage>
        <taxon>Bacteria</taxon>
        <taxon>Bacillati</taxon>
        <taxon>Actinomycetota</taxon>
        <taxon>Actinomycetes</taxon>
        <taxon>Micromonosporales</taxon>
        <taxon>Micromonosporaceae</taxon>
        <taxon>Natronosporangium</taxon>
    </lineage>
</organism>
<dbReference type="InterPro" id="IPR050807">
    <property type="entry name" value="TransReg_Diox_bact_type"/>
</dbReference>
<dbReference type="CDD" id="cd00093">
    <property type="entry name" value="HTH_XRE"/>
    <property type="match status" value="1"/>
</dbReference>
<dbReference type="GO" id="GO:0003677">
    <property type="term" value="F:DNA binding"/>
    <property type="evidence" value="ECO:0007669"/>
    <property type="project" value="UniProtKB-KW"/>
</dbReference>
<dbReference type="AlphaFoldDB" id="A0A895YE85"/>
<evidence type="ECO:0000259" key="2">
    <source>
        <dbReference type="PROSITE" id="PS50943"/>
    </source>
</evidence>
<gene>
    <name evidence="3" type="ORF">JQS43_23805</name>
</gene>
<dbReference type="GO" id="GO:0005829">
    <property type="term" value="C:cytosol"/>
    <property type="evidence" value="ECO:0007669"/>
    <property type="project" value="TreeGrafter"/>
</dbReference>
<reference evidence="3" key="1">
    <citation type="submission" date="2021-02" db="EMBL/GenBank/DDBJ databases">
        <title>Natrosporangium hydrolyticum gen. nov., sp. nov, a haloalkaliphilic actinobacterium from a soda solonchak soil.</title>
        <authorList>
            <person name="Sorokin D.Y."/>
            <person name="Khijniak T.V."/>
            <person name="Zakharycheva A.P."/>
            <person name="Boueva O.V."/>
            <person name="Ariskina E.V."/>
            <person name="Hahnke R.L."/>
            <person name="Bunk B."/>
            <person name="Sproer C."/>
            <person name="Schumann P."/>
            <person name="Evtushenko L.I."/>
            <person name="Kublanov I.V."/>
        </authorList>
    </citation>
    <scope>NUCLEOTIDE SEQUENCE</scope>
    <source>
        <strain evidence="3">DSM 106523</strain>
    </source>
</reference>
<name>A0A895YE85_9ACTN</name>
<dbReference type="InterPro" id="IPR001387">
    <property type="entry name" value="Cro/C1-type_HTH"/>
</dbReference>
<keyword evidence="1" id="KW-0238">DNA-binding</keyword>
<dbReference type="KEGG" id="nhy:JQS43_23805"/>